<dbReference type="SUPFAM" id="SSF54285">
    <property type="entry name" value="MoaD/ThiS"/>
    <property type="match status" value="1"/>
</dbReference>
<evidence type="ECO:0000313" key="1">
    <source>
        <dbReference type="EMBL" id="ANU76381.1"/>
    </source>
</evidence>
<dbReference type="RefSeq" id="WP_065542547.1">
    <property type="nucleotide sequence ID" value="NZ_CP015405.2"/>
</dbReference>
<dbReference type="Gene3D" id="3.10.20.30">
    <property type="match status" value="1"/>
</dbReference>
<accession>A0A1C7I9R9</accession>
<dbReference type="KEGG" id="byl:A4V09_11735"/>
<dbReference type="InterPro" id="IPR012675">
    <property type="entry name" value="Beta-grasp_dom_sf"/>
</dbReference>
<evidence type="ECO:0000313" key="2">
    <source>
        <dbReference type="Proteomes" id="UP000092574"/>
    </source>
</evidence>
<gene>
    <name evidence="1" type="ORF">A4V09_11735</name>
</gene>
<evidence type="ECO:0008006" key="3">
    <source>
        <dbReference type="Google" id="ProtNLM"/>
    </source>
</evidence>
<dbReference type="Proteomes" id="UP000092574">
    <property type="component" value="Chromosome"/>
</dbReference>
<dbReference type="AlphaFoldDB" id="A0A1C7I9R9"/>
<dbReference type="EMBL" id="CP015405">
    <property type="protein sequence ID" value="ANU76381.1"/>
    <property type="molecule type" value="Genomic_DNA"/>
</dbReference>
<keyword evidence="2" id="KW-1185">Reference proteome</keyword>
<sequence length="84" mass="8981">MRIKIIVESIIIPKSGRDHELEVGADASAADVVKKMEEEGLTGSLTAAEVLQTHMLICNSKHIGPEAELKDGDTLMIIKTLLGG</sequence>
<protein>
    <recommendedName>
        <fullName evidence="3">ThiS family protein</fullName>
    </recommendedName>
</protein>
<dbReference type="STRING" id="1796616.A4V09_11735"/>
<organism evidence="1 2">
    <name type="scientific">Blautia pseudococcoides</name>
    <dbReference type="NCBI Taxonomy" id="1796616"/>
    <lineage>
        <taxon>Bacteria</taxon>
        <taxon>Bacillati</taxon>
        <taxon>Bacillota</taxon>
        <taxon>Clostridia</taxon>
        <taxon>Lachnospirales</taxon>
        <taxon>Lachnospiraceae</taxon>
        <taxon>Blautia</taxon>
    </lineage>
</organism>
<proteinExistence type="predicted"/>
<dbReference type="InterPro" id="IPR016155">
    <property type="entry name" value="Mopterin_synth/thiamin_S_b"/>
</dbReference>
<name>A0A1C7I9R9_9FIRM</name>
<reference evidence="1" key="1">
    <citation type="submission" date="2017-04" db="EMBL/GenBank/DDBJ databases">
        <title>Complete Genome Sequences of Twelve Strains of a Stable Defined Moderately Diverse Mouse Microbiota 2 (sDMDMm2).</title>
        <authorList>
            <person name="Uchimura Y."/>
            <person name="Wyss M."/>
            <person name="Brugiroux S."/>
            <person name="Limenitakis J.P."/>
            <person name="Stecher B."/>
            <person name="McCoy K.D."/>
            <person name="Macpherson A.J."/>
        </authorList>
    </citation>
    <scope>NUCLEOTIDE SEQUENCE</scope>
    <source>
        <strain evidence="1">YL58</strain>
    </source>
</reference>